<reference evidence="2" key="1">
    <citation type="submission" date="2018-12" db="EMBL/GenBank/DDBJ databases">
        <authorList>
            <person name="Will S."/>
            <person name="Neumann-Schaal M."/>
            <person name="Henke P."/>
        </authorList>
    </citation>
    <scope>NUCLEOTIDE SEQUENCE</scope>
    <source>
        <strain evidence="2">PCC 7102</strain>
    </source>
</reference>
<sequence length="266" mass="30908">MSNLGKMAFIFGAAFLVFWYLFVHKIILQYLSSLGLLPLLSNILALTIIPYLLLFILELEIFIKLQILQATPKNLNIKLVSLDNIYEVNHVSLNQYTRSLKSLGFVQIADFQEREAVIRVLWHPEYQCGAEILQSLNKTSPYTYCGISNIFEQGWAVAFLDNDINQIGAYALRVPKRLTIFKSKMPLDKLLKLFLEFRKQMMSDLNISIIKDVSIDLYLDVSKKSRRQTRQKIIWTSIIFMFIEMSLFSMKTDDEKYKCLATYTKA</sequence>
<feature type="transmembrane region" description="Helical" evidence="1">
    <location>
        <begin position="39"/>
        <end position="57"/>
    </location>
</feature>
<protein>
    <submittedName>
        <fullName evidence="2">Uncharacterized protein</fullName>
    </submittedName>
</protein>
<keyword evidence="1" id="KW-0472">Membrane</keyword>
<keyword evidence="3" id="KW-1185">Reference proteome</keyword>
<comment type="caution">
    <text evidence="2">The sequence shown here is derived from an EMBL/GenBank/DDBJ whole genome shotgun (WGS) entry which is preliminary data.</text>
</comment>
<accession>A0A3S1AS83</accession>
<keyword evidence="1" id="KW-1133">Transmembrane helix</keyword>
<evidence type="ECO:0000313" key="3">
    <source>
        <dbReference type="Proteomes" id="UP000271624"/>
    </source>
</evidence>
<proteinExistence type="predicted"/>
<dbReference type="EMBL" id="RSCL01000003">
    <property type="protein sequence ID" value="RUT08163.1"/>
    <property type="molecule type" value="Genomic_DNA"/>
</dbReference>
<dbReference type="Proteomes" id="UP000271624">
    <property type="component" value="Unassembled WGS sequence"/>
</dbReference>
<dbReference type="RefSeq" id="WP_127080011.1">
    <property type="nucleotide sequence ID" value="NZ_RSCL01000003.1"/>
</dbReference>
<organism evidence="2 3">
    <name type="scientific">Dulcicalothrix desertica PCC 7102</name>
    <dbReference type="NCBI Taxonomy" id="232991"/>
    <lineage>
        <taxon>Bacteria</taxon>
        <taxon>Bacillati</taxon>
        <taxon>Cyanobacteriota</taxon>
        <taxon>Cyanophyceae</taxon>
        <taxon>Nostocales</taxon>
        <taxon>Calotrichaceae</taxon>
        <taxon>Dulcicalothrix</taxon>
    </lineage>
</organism>
<keyword evidence="1" id="KW-0812">Transmembrane</keyword>
<dbReference type="AlphaFoldDB" id="A0A3S1AS83"/>
<reference evidence="2" key="2">
    <citation type="journal article" date="2019" name="Genome Biol. Evol.">
        <title>Day and night: Metabolic profiles and evolutionary relationships of six axenic non-marine cyanobacteria.</title>
        <authorList>
            <person name="Will S.E."/>
            <person name="Henke P."/>
            <person name="Boedeker C."/>
            <person name="Huang S."/>
            <person name="Brinkmann H."/>
            <person name="Rohde M."/>
            <person name="Jarek M."/>
            <person name="Friedl T."/>
            <person name="Seufert S."/>
            <person name="Schumacher M."/>
            <person name="Overmann J."/>
            <person name="Neumann-Schaal M."/>
            <person name="Petersen J."/>
        </authorList>
    </citation>
    <scope>NUCLEOTIDE SEQUENCE [LARGE SCALE GENOMIC DNA]</scope>
    <source>
        <strain evidence="2">PCC 7102</strain>
    </source>
</reference>
<feature type="transmembrane region" description="Helical" evidence="1">
    <location>
        <begin position="7"/>
        <end position="27"/>
    </location>
</feature>
<name>A0A3S1AS83_9CYAN</name>
<evidence type="ECO:0000313" key="2">
    <source>
        <dbReference type="EMBL" id="RUT08163.1"/>
    </source>
</evidence>
<evidence type="ECO:0000256" key="1">
    <source>
        <dbReference type="SAM" id="Phobius"/>
    </source>
</evidence>
<feature type="transmembrane region" description="Helical" evidence="1">
    <location>
        <begin position="233"/>
        <end position="250"/>
    </location>
</feature>
<gene>
    <name evidence="2" type="ORF">DSM106972_013310</name>
</gene>